<sequence length="335" mass="39013">MDSPDNCEARRQTQMFCQRSKEQMSRKSFKELSITPRTSDSEWMEHMIDAADRRQYHKRRGSTAQFTKVPLIMKYHGIKLRTNLNSKKLSQIERKIQQIDPSISKISAFVGVNVLHDHKPRRIVNRRNFPNSLLQDLFGTQIRINNEGQLIQEKYIENVGRYDQNINARINQLFMNLCSRKPVITEEQQNVEKMNFGSPRLKEKENQRLNEEYPTQNDENYGDSSLFPDEQSKFTLSQEKLTEKQKQKLISVILSSQNLNTVYDIGALVWERLPINDTQGKSPFITHETGYKYDQFSNPQAYMKTENSAAIQGNIPFKSYLLPSSNDSTASFNDI</sequence>
<organism evidence="1 2">
    <name type="scientific">Streblomastix strix</name>
    <dbReference type="NCBI Taxonomy" id="222440"/>
    <lineage>
        <taxon>Eukaryota</taxon>
        <taxon>Metamonada</taxon>
        <taxon>Preaxostyla</taxon>
        <taxon>Oxymonadida</taxon>
        <taxon>Streblomastigidae</taxon>
        <taxon>Streblomastix</taxon>
    </lineage>
</organism>
<gene>
    <name evidence="1" type="ORF">EZS28_002860</name>
</gene>
<comment type="caution">
    <text evidence="1">The sequence shown here is derived from an EMBL/GenBank/DDBJ whole genome shotgun (WGS) entry which is preliminary data.</text>
</comment>
<dbReference type="EMBL" id="SNRW01000363">
    <property type="protein sequence ID" value="KAA6401618.1"/>
    <property type="molecule type" value="Genomic_DNA"/>
</dbReference>
<evidence type="ECO:0000313" key="2">
    <source>
        <dbReference type="Proteomes" id="UP000324800"/>
    </source>
</evidence>
<dbReference type="Proteomes" id="UP000324800">
    <property type="component" value="Unassembled WGS sequence"/>
</dbReference>
<evidence type="ECO:0000313" key="1">
    <source>
        <dbReference type="EMBL" id="KAA6401618.1"/>
    </source>
</evidence>
<accession>A0A5J4X327</accession>
<name>A0A5J4X327_9EUKA</name>
<protein>
    <submittedName>
        <fullName evidence="1">Uncharacterized protein</fullName>
    </submittedName>
</protein>
<dbReference type="AlphaFoldDB" id="A0A5J4X327"/>
<proteinExistence type="predicted"/>
<reference evidence="1 2" key="1">
    <citation type="submission" date="2019-03" db="EMBL/GenBank/DDBJ databases">
        <title>Single cell metagenomics reveals metabolic interactions within the superorganism composed of flagellate Streblomastix strix and complex community of Bacteroidetes bacteria on its surface.</title>
        <authorList>
            <person name="Treitli S.C."/>
            <person name="Kolisko M."/>
            <person name="Husnik F."/>
            <person name="Keeling P."/>
            <person name="Hampl V."/>
        </authorList>
    </citation>
    <scope>NUCLEOTIDE SEQUENCE [LARGE SCALE GENOMIC DNA]</scope>
    <source>
        <strain evidence="1">ST1C</strain>
    </source>
</reference>